<sequence length="289" mass="32092">MNTLNTLHLHLFDGEGGAGDGQAGDGAGVAEPEIIYGKADDSTDSGNAQEVTVQENPDEDFESLINGKYKQQFGAKVQDIIQRRFKNDSDANARLSEYERSLEPLYGMYGVDNPADLAARLQNTDAIYAERAEAAGLTIDQYKERLTLEAEAARGRQLQQQMEQQRASQQQYDAWVAEAEQLKEALPNFDLARECENPEFVDYLSKGIALDKAFMLTHMDEFIAGNNNAVAEEAKQSVVSQIRLRNQRPAEASISSPRAVIRKSNVNELTDKDIDAINERVARGEKISF</sequence>
<keyword evidence="3" id="KW-1185">Reference proteome</keyword>
<reference evidence="2 3" key="1">
    <citation type="submission" date="2020-10" db="EMBL/GenBank/DDBJ databases">
        <title>ChiBAC.</title>
        <authorList>
            <person name="Zenner C."/>
            <person name="Hitch T.C.A."/>
            <person name="Clavel T."/>
        </authorList>
    </citation>
    <scope>NUCLEOTIDE SEQUENCE [LARGE SCALE GENOMIC DNA]</scope>
    <source>
        <strain evidence="2 3">DSM 108706</strain>
    </source>
</reference>
<gene>
    <name evidence="2" type="ORF">INF20_05325</name>
</gene>
<protein>
    <submittedName>
        <fullName evidence="2">Uncharacterized protein</fullName>
    </submittedName>
</protein>
<dbReference type="EMBL" id="JADCKA010000008">
    <property type="protein sequence ID" value="MBE5035700.1"/>
    <property type="molecule type" value="Genomic_DNA"/>
</dbReference>
<evidence type="ECO:0000313" key="3">
    <source>
        <dbReference type="Proteomes" id="UP001516588"/>
    </source>
</evidence>
<name>A0ABR9QXU5_9FIRM</name>
<dbReference type="RefSeq" id="WP_226385349.1">
    <property type="nucleotide sequence ID" value="NZ_JADCKA010000008.1"/>
</dbReference>
<feature type="region of interest" description="Disordered" evidence="1">
    <location>
        <begin position="17"/>
        <end position="47"/>
    </location>
</feature>
<organism evidence="2 3">
    <name type="scientific">Gallibacter intestinalis</name>
    <dbReference type="NCBI Taxonomy" id="2779356"/>
    <lineage>
        <taxon>Bacteria</taxon>
        <taxon>Bacillati</taxon>
        <taxon>Bacillota</taxon>
        <taxon>Clostridia</taxon>
        <taxon>Eubacteriales</taxon>
        <taxon>Eubacteriaceae</taxon>
        <taxon>Gallibacter</taxon>
    </lineage>
</organism>
<dbReference type="Proteomes" id="UP001516588">
    <property type="component" value="Unassembled WGS sequence"/>
</dbReference>
<evidence type="ECO:0000256" key="1">
    <source>
        <dbReference type="SAM" id="MobiDB-lite"/>
    </source>
</evidence>
<proteinExistence type="predicted"/>
<comment type="caution">
    <text evidence="2">The sequence shown here is derived from an EMBL/GenBank/DDBJ whole genome shotgun (WGS) entry which is preliminary data.</text>
</comment>
<evidence type="ECO:0000313" key="2">
    <source>
        <dbReference type="EMBL" id="MBE5035700.1"/>
    </source>
</evidence>
<accession>A0ABR9QXU5</accession>
<feature type="compositionally biased region" description="Gly residues" evidence="1">
    <location>
        <begin position="17"/>
        <end position="27"/>
    </location>
</feature>